<keyword evidence="6" id="KW-1185">Reference proteome</keyword>
<evidence type="ECO:0000256" key="1">
    <source>
        <dbReference type="ARBA" id="ARBA00006976"/>
    </source>
</evidence>
<dbReference type="Proteomes" id="UP000185663">
    <property type="component" value="Chromosome I"/>
</dbReference>
<feature type="region of interest" description="Disordered" evidence="3">
    <location>
        <begin position="1"/>
        <end position="27"/>
    </location>
</feature>
<evidence type="ECO:0000256" key="3">
    <source>
        <dbReference type="SAM" id="MobiDB-lite"/>
    </source>
</evidence>
<dbReference type="InterPro" id="IPR025669">
    <property type="entry name" value="AAA_dom"/>
</dbReference>
<accession>A0A1H1T2A4</accession>
<dbReference type="eggNOG" id="COG1192">
    <property type="taxonomic scope" value="Bacteria"/>
</dbReference>
<sequence length="299" mass="31837">MTSVSSPSETTTPAVDTPTVPTDAAGREMPDFAVPAPLASHGPARIIAMCNQKGGVGKTTTTINLAAALAEYGRKVLIVDFDPQGAASVGLGVNPHDLDHTVYNLLMERGTSAADVLVRTGVEGLDLIPANIDLSAAEVQLVGEVARETVLSRALRDVENDYDVILIDCQPSLGLLTVNALTAAHGVVIPLECEFFALRGVALLVETIDKVRDRLNPRLEIDGILATMYDARTLHSREVVARVYEAFGDRLLYTIIGRTVKFPDASVAAEPITAYAPDHPGADSYRRLARELVSRGDAA</sequence>
<reference evidence="5 6" key="1">
    <citation type="submission" date="2016-10" db="EMBL/GenBank/DDBJ databases">
        <authorList>
            <person name="de Groot N.N."/>
        </authorList>
    </citation>
    <scope>NUCLEOTIDE SEQUENCE [LARGE SCALE GENOMIC DNA]</scope>
    <source>
        <strain evidence="5 6">DSM 22126</strain>
    </source>
</reference>
<organism evidence="5 6">
    <name type="scientific">Paraoerskovia marina</name>
    <dbReference type="NCBI Taxonomy" id="545619"/>
    <lineage>
        <taxon>Bacteria</taxon>
        <taxon>Bacillati</taxon>
        <taxon>Actinomycetota</taxon>
        <taxon>Actinomycetes</taxon>
        <taxon>Micrococcales</taxon>
        <taxon>Cellulomonadaceae</taxon>
        <taxon>Paraoerskovia</taxon>
    </lineage>
</organism>
<dbReference type="EMBL" id="LT629776">
    <property type="protein sequence ID" value="SDS54291.1"/>
    <property type="molecule type" value="Genomic_DNA"/>
</dbReference>
<protein>
    <submittedName>
        <fullName evidence="5">Chromosome partitioning protein</fullName>
    </submittedName>
</protein>
<dbReference type="Pfam" id="PF13614">
    <property type="entry name" value="AAA_31"/>
    <property type="match status" value="1"/>
</dbReference>
<dbReference type="FunFam" id="3.40.50.300:FF:000285">
    <property type="entry name" value="Sporulation initiation inhibitor Soj"/>
    <property type="match status" value="1"/>
</dbReference>
<comment type="similarity">
    <text evidence="1">Belongs to the ParA family.</text>
</comment>
<name>A0A1H1T2A4_9CELL</name>
<dbReference type="STRING" id="545619.SAMN04489860_1784"/>
<dbReference type="InterPro" id="IPR050678">
    <property type="entry name" value="DNA_Partitioning_ATPase"/>
</dbReference>
<feature type="compositionally biased region" description="Low complexity" evidence="3">
    <location>
        <begin position="1"/>
        <end position="24"/>
    </location>
</feature>
<feature type="domain" description="AAA" evidence="4">
    <location>
        <begin position="45"/>
        <end position="221"/>
    </location>
</feature>
<dbReference type="AlphaFoldDB" id="A0A1H1T2A4"/>
<dbReference type="Gene3D" id="3.40.50.300">
    <property type="entry name" value="P-loop containing nucleotide triphosphate hydrolases"/>
    <property type="match status" value="1"/>
</dbReference>
<evidence type="ECO:0000313" key="6">
    <source>
        <dbReference type="Proteomes" id="UP000185663"/>
    </source>
</evidence>
<evidence type="ECO:0000256" key="2">
    <source>
        <dbReference type="ARBA" id="ARBA00059092"/>
    </source>
</evidence>
<dbReference type="SUPFAM" id="SSF52540">
    <property type="entry name" value="P-loop containing nucleoside triphosphate hydrolases"/>
    <property type="match status" value="1"/>
</dbReference>
<dbReference type="PANTHER" id="PTHR13696:SF99">
    <property type="entry name" value="COBYRINIC ACID AC-DIAMIDE SYNTHASE"/>
    <property type="match status" value="1"/>
</dbReference>
<evidence type="ECO:0000313" key="5">
    <source>
        <dbReference type="EMBL" id="SDS54291.1"/>
    </source>
</evidence>
<proteinExistence type="inferred from homology"/>
<dbReference type="CDD" id="cd02042">
    <property type="entry name" value="ParAB_family"/>
    <property type="match status" value="1"/>
</dbReference>
<gene>
    <name evidence="5" type="ORF">SAMN04489860_1784</name>
</gene>
<comment type="function">
    <text evidence="2">May play a role in septum formation.</text>
</comment>
<evidence type="ECO:0000259" key="4">
    <source>
        <dbReference type="Pfam" id="PF13614"/>
    </source>
</evidence>
<dbReference type="InterPro" id="IPR027417">
    <property type="entry name" value="P-loop_NTPase"/>
</dbReference>
<dbReference type="PANTHER" id="PTHR13696">
    <property type="entry name" value="P-LOOP CONTAINING NUCLEOSIDE TRIPHOSPHATE HYDROLASE"/>
    <property type="match status" value="1"/>
</dbReference>